<keyword evidence="4" id="KW-1133">Transmembrane helix</keyword>
<dbReference type="InterPro" id="IPR022127">
    <property type="entry name" value="STIMATE/YPL162C"/>
</dbReference>
<dbReference type="InterPro" id="IPR001849">
    <property type="entry name" value="PH_domain"/>
</dbReference>
<evidence type="ECO:0000256" key="2">
    <source>
        <dbReference type="ARBA" id="ARBA00022824"/>
    </source>
</evidence>
<sequence>MTESTLVRGRSSSKLVELEKRSPSMPPAATESPVRLSRRPASFHGSQIELDELNHSIVNNEDVSMLFDVICNDFFTARYASNESGIHILEASLIKLWKVIMLPEKNVSAKMAKRITKFCEDIAKESHEKEMEIRKALGRKTMPTEMDTGLQIESVLRDWIKPKLLLLLEEMRLERALYPKNTNRSLPVGEDVATLGEIRIEGYLRKKGQHVNLWRERYFMIRSAPNGTHILCYFRKKGDREPRGWYALGPGCTVDEVRESPSLMESKRLFTFRIRHYSSTYSEESEEFSEAVPITPLTTPGTTTAEAFDFDFDPKANIKKARMKKLAAAATAATAVVLTGGLAGIGLVGVGAVAVSSAAITASASTLLTKSTVAPLSLAAESLETALWWRNSILECIAQAEAHWRQYVQWYLAQDRETEEVIAPPSAMQVLSPTATSKTPYAKTRQLSPPSVKVQRRLSTGIIPRAILKQVKWVQTLDRWQLYKQNSNLRIYSNAVNGHRWPAMKSAMAMTASPQQMDSAFYKSNCLIKRSYVVEAIDSHTDIVYWKVNPISLWPVVVEARDYVLLRYWRQDINGTYSVWFHSITHADCPGNPDVVRGLMNVACFVIAPPRHEATNGSFVSMIVHNNPQGWLDTKVSSTLSYAQEYQVELLNLLVILRTSFYGQEYVSMKRKYSSPAPCEPISPEDNTPLLAPYTDESNLSYLLSESYWAEPEACNFSVRGPQYPIDKVKLPSEIQIFRLLGVEAYTSTEKKMHSFGLKSLRLIPDKQFYFIVNFMLPGPPYYSLVLYFTPEDKQFLSQKAPWTELFADFFDGDDSSFRSNRLKLIPRVLEGNWAVREGVGNTPTILGNKVTQRYSRGSHFCEVDYDIASSTVASGLCRLLLGYSQDLVIDLGFVLEGATLEELPERLLACVRLRNLDLPLTALELYKCVIFVSFPSRNKLFRHIKDCAANVQFTKELQASAPVNTANLYYYVTGGRLCGKTLGSVERFSLAQECWESVPSMLENRGSHGAVGVDGKLYVLGGGGFRSNLATCEMLETSSSSWQQIAPMTTYRHALAVVYMPETHVIYCVGGWVNGSKCSNVLEKYDIAKDAWETLTPMQYPRRLLGATCLQGKLYVFGGNADDHEHESKQWYSNAVECFDPSTNSWTNKAPLPVAGPCSAVTVGNSIFILQHGKSILRYSPTTDQYVVLSELPLPEWYCFDASAVGNMIYVLGGISKGVWSRDFFVYNCETNTWKQLAAMKKRRRRYPLCASGIHETICDLAMNATANDCKLFSGPFETFVQVSLGFIAMSVLVCKRYFEHPRRHVKVWLFDASKQCIGAGVAHAANLMIAILLVSLSKERDNADECAFYFINFTLDTSFGVALNWFLLHCSVLAARKFHWKSLQVPGYYGEPIQTRIWLTQLGMWLVIILTTKLIIGRIIYLFESPINAFANWLFEPLSNYPHVELVLVMIACPVSMNIIQFWITDNFLKKHDSDKKAADENTPLHEVKSTYV</sequence>
<dbReference type="SUPFAM" id="SSF50729">
    <property type="entry name" value="PH domain-like"/>
    <property type="match status" value="1"/>
</dbReference>
<dbReference type="Pfam" id="PF07059">
    <property type="entry name" value="EDR2_C"/>
    <property type="match status" value="1"/>
</dbReference>
<keyword evidence="2" id="KW-0256">Endoplasmic reticulum</keyword>
<dbReference type="InterPro" id="IPR045096">
    <property type="entry name" value="EDR2-like"/>
</dbReference>
<dbReference type="PROSITE" id="PS50003">
    <property type="entry name" value="PH_DOMAIN"/>
    <property type="match status" value="1"/>
</dbReference>
<feature type="region of interest" description="Disordered" evidence="3">
    <location>
        <begin position="1"/>
        <end position="37"/>
    </location>
</feature>
<dbReference type="InterPro" id="IPR011993">
    <property type="entry name" value="PH-like_dom_sf"/>
</dbReference>
<feature type="domain" description="PH" evidence="5">
    <location>
        <begin position="197"/>
        <end position="398"/>
    </location>
</feature>
<feature type="transmembrane region" description="Helical" evidence="4">
    <location>
        <begin position="1350"/>
        <end position="1370"/>
    </location>
</feature>
<dbReference type="InterPro" id="IPR002913">
    <property type="entry name" value="START_lipid-bd_dom"/>
</dbReference>
<dbReference type="Pfam" id="PF12400">
    <property type="entry name" value="STIMATE"/>
    <property type="match status" value="1"/>
</dbReference>
<dbReference type="SMART" id="SM00234">
    <property type="entry name" value="START"/>
    <property type="match status" value="1"/>
</dbReference>
<protein>
    <recommendedName>
        <fullName evidence="9">PH domain-containing protein</fullName>
    </recommendedName>
</protein>
<evidence type="ECO:0000259" key="5">
    <source>
        <dbReference type="PROSITE" id="PS50003"/>
    </source>
</evidence>
<dbReference type="Pfam" id="PF01852">
    <property type="entry name" value="START"/>
    <property type="match status" value="1"/>
</dbReference>
<dbReference type="PANTHER" id="PTHR12136:SF41">
    <property type="entry name" value="PLECKSTRIN HOMOLOGY (PH) AND LIPID-BINDING START DOMAINS-CONTAINING PROTEIN"/>
    <property type="match status" value="1"/>
</dbReference>
<dbReference type="InterPro" id="IPR009769">
    <property type="entry name" value="EDR2_C"/>
</dbReference>
<organism evidence="7 8">
    <name type="scientific">Thraustotheca clavata</name>
    <dbReference type="NCBI Taxonomy" id="74557"/>
    <lineage>
        <taxon>Eukaryota</taxon>
        <taxon>Sar</taxon>
        <taxon>Stramenopiles</taxon>
        <taxon>Oomycota</taxon>
        <taxon>Saprolegniomycetes</taxon>
        <taxon>Saprolegniales</taxon>
        <taxon>Achlyaceae</taxon>
        <taxon>Thraustotheca</taxon>
    </lineage>
</organism>
<dbReference type="Pfam" id="PF24681">
    <property type="entry name" value="Kelch_KLHDC2_KLHL20_DRC7"/>
    <property type="match status" value="1"/>
</dbReference>
<dbReference type="Gene3D" id="3.30.530.20">
    <property type="match status" value="1"/>
</dbReference>
<dbReference type="CDD" id="cd00177">
    <property type="entry name" value="START"/>
    <property type="match status" value="1"/>
</dbReference>
<evidence type="ECO:0008006" key="9">
    <source>
        <dbReference type="Google" id="ProtNLM"/>
    </source>
</evidence>
<evidence type="ECO:0000313" key="8">
    <source>
        <dbReference type="Proteomes" id="UP000243217"/>
    </source>
</evidence>
<feature type="transmembrane region" description="Helical" evidence="4">
    <location>
        <begin position="1280"/>
        <end position="1297"/>
    </location>
</feature>
<keyword evidence="4" id="KW-0812">Transmembrane</keyword>
<dbReference type="InterPro" id="IPR015915">
    <property type="entry name" value="Kelch-typ_b-propeller"/>
</dbReference>
<dbReference type="SMART" id="SM00233">
    <property type="entry name" value="PH"/>
    <property type="match status" value="1"/>
</dbReference>
<dbReference type="OrthoDB" id="77094at2759"/>
<evidence type="ECO:0000256" key="3">
    <source>
        <dbReference type="SAM" id="MobiDB-lite"/>
    </source>
</evidence>
<gene>
    <name evidence="7" type="ORF">THRCLA_02157</name>
</gene>
<dbReference type="SMART" id="SM00612">
    <property type="entry name" value="Kelch"/>
    <property type="match status" value="5"/>
</dbReference>
<dbReference type="Pfam" id="PF00169">
    <property type="entry name" value="PH"/>
    <property type="match status" value="1"/>
</dbReference>
<feature type="transmembrane region" description="Helical" evidence="4">
    <location>
        <begin position="1404"/>
        <end position="1425"/>
    </location>
</feature>
<evidence type="ECO:0000256" key="4">
    <source>
        <dbReference type="SAM" id="Phobius"/>
    </source>
</evidence>
<keyword evidence="8" id="KW-1185">Reference proteome</keyword>
<dbReference type="PANTHER" id="PTHR12136">
    <property type="entry name" value="ENHANCED DISEASE RESISTANCE-RELATED"/>
    <property type="match status" value="1"/>
</dbReference>
<feature type="transmembrane region" description="Helical" evidence="4">
    <location>
        <begin position="1445"/>
        <end position="1466"/>
    </location>
</feature>
<dbReference type="GO" id="GO:0005783">
    <property type="term" value="C:endoplasmic reticulum"/>
    <property type="evidence" value="ECO:0007669"/>
    <property type="project" value="UniProtKB-SubCell"/>
</dbReference>
<feature type="transmembrane region" description="Helical" evidence="4">
    <location>
        <begin position="1318"/>
        <end position="1338"/>
    </location>
</feature>
<reference evidence="7 8" key="1">
    <citation type="journal article" date="2014" name="Genome Biol. Evol.">
        <title>The secreted proteins of Achlya hypogyna and Thraustotheca clavata identify the ancestral oomycete secretome and reveal gene acquisitions by horizontal gene transfer.</title>
        <authorList>
            <person name="Misner I."/>
            <person name="Blouin N."/>
            <person name="Leonard G."/>
            <person name="Richards T.A."/>
            <person name="Lane C.E."/>
        </authorList>
    </citation>
    <scope>NUCLEOTIDE SEQUENCE [LARGE SCALE GENOMIC DNA]</scope>
    <source>
        <strain evidence="7 8">ATCC 34112</strain>
    </source>
</reference>
<dbReference type="PROSITE" id="PS50848">
    <property type="entry name" value="START"/>
    <property type="match status" value="1"/>
</dbReference>
<dbReference type="Proteomes" id="UP000243217">
    <property type="component" value="Unassembled WGS sequence"/>
</dbReference>
<name>A0A1W0A628_9STRA</name>
<proteinExistence type="predicted"/>
<dbReference type="EMBL" id="JNBS01000421">
    <property type="protein sequence ID" value="OQS05744.1"/>
    <property type="molecule type" value="Genomic_DNA"/>
</dbReference>
<dbReference type="SUPFAM" id="SSF55961">
    <property type="entry name" value="Bet v1-like"/>
    <property type="match status" value="1"/>
</dbReference>
<comment type="subcellular location">
    <subcellularLocation>
        <location evidence="1">Endoplasmic reticulum</location>
    </subcellularLocation>
</comment>
<feature type="domain" description="START" evidence="6">
    <location>
        <begin position="410"/>
        <end position="632"/>
    </location>
</feature>
<evidence type="ECO:0000259" key="6">
    <source>
        <dbReference type="PROSITE" id="PS50848"/>
    </source>
</evidence>
<dbReference type="InterPro" id="IPR006652">
    <property type="entry name" value="Kelch_1"/>
</dbReference>
<dbReference type="SUPFAM" id="SSF117281">
    <property type="entry name" value="Kelch motif"/>
    <property type="match status" value="2"/>
</dbReference>
<accession>A0A1W0A628</accession>
<keyword evidence="4" id="KW-0472">Membrane</keyword>
<evidence type="ECO:0000256" key="1">
    <source>
        <dbReference type="ARBA" id="ARBA00004240"/>
    </source>
</evidence>
<feature type="compositionally biased region" description="Polar residues" evidence="3">
    <location>
        <begin position="1"/>
        <end position="14"/>
    </location>
</feature>
<dbReference type="InterPro" id="IPR023393">
    <property type="entry name" value="START-like_dom_sf"/>
</dbReference>
<dbReference type="GO" id="GO:0008289">
    <property type="term" value="F:lipid binding"/>
    <property type="evidence" value="ECO:0007669"/>
    <property type="project" value="InterPro"/>
</dbReference>
<dbReference type="Gene3D" id="2.120.10.80">
    <property type="entry name" value="Kelch-type beta propeller"/>
    <property type="match status" value="2"/>
</dbReference>
<dbReference type="Gene3D" id="2.30.29.30">
    <property type="entry name" value="Pleckstrin-homology domain (PH domain)/Phosphotyrosine-binding domain (PTB)"/>
    <property type="match status" value="1"/>
</dbReference>
<comment type="caution">
    <text evidence="7">The sequence shown here is derived from an EMBL/GenBank/DDBJ whole genome shotgun (WGS) entry which is preliminary data.</text>
</comment>
<feature type="transmembrane region" description="Helical" evidence="4">
    <location>
        <begin position="326"/>
        <end position="355"/>
    </location>
</feature>
<dbReference type="Pfam" id="PF01344">
    <property type="entry name" value="Kelch_1"/>
    <property type="match status" value="1"/>
</dbReference>
<evidence type="ECO:0000313" key="7">
    <source>
        <dbReference type="EMBL" id="OQS05744.1"/>
    </source>
</evidence>